<feature type="region of interest" description="Disordered" evidence="1">
    <location>
        <begin position="96"/>
        <end position="125"/>
    </location>
</feature>
<feature type="compositionally biased region" description="Basic and acidic residues" evidence="1">
    <location>
        <begin position="253"/>
        <end position="266"/>
    </location>
</feature>
<dbReference type="InterPro" id="IPR008011">
    <property type="entry name" value="Complex1_LYR_dom"/>
</dbReference>
<proteinExistence type="predicted"/>
<evidence type="ECO:0000313" key="4">
    <source>
        <dbReference type="Proteomes" id="UP000308768"/>
    </source>
</evidence>
<dbReference type="OrthoDB" id="3925971at2759"/>
<sequence length="321" mass="35578">MEESLLNAAACIALYRALLSQCSANSLDVKDQDGLKNIVRNRFKANRELHSTPKLKIAFSAGYEALDCLDASAAGGEASTSHLTSLLAQTQPSLLRAPKKPGAKPTPKTPAAHCNVNPSVLSRPHAPVSGRRRVPYLVDANAVPFLRFKKPQPADLARYIGDRIKQRQKRFDRLHALADDRILAGLEDQWDRTLLQEHGVFGVEEEPSWTKEIAEAEAVVADSLTKGRQGAMEWARRMQDVVDRETGLLESEKAERREVRRQEKIARAARRKSPESTTPQDMFQEALPLVKILDRYAVNGMARSIPADNPPLRSIYTGASS</sequence>
<feature type="region of interest" description="Disordered" evidence="1">
    <location>
        <begin position="253"/>
        <end position="282"/>
    </location>
</feature>
<feature type="compositionally biased region" description="Low complexity" evidence="1">
    <location>
        <begin position="103"/>
        <end position="112"/>
    </location>
</feature>
<dbReference type="EMBL" id="NAJN01000214">
    <property type="protein sequence ID" value="TKA76895.1"/>
    <property type="molecule type" value="Genomic_DNA"/>
</dbReference>
<dbReference type="Proteomes" id="UP000308768">
    <property type="component" value="Unassembled WGS sequence"/>
</dbReference>
<dbReference type="AlphaFoldDB" id="A0A4U0XPS7"/>
<organism evidence="3 4">
    <name type="scientific">Cryomyces minteri</name>
    <dbReference type="NCBI Taxonomy" id="331657"/>
    <lineage>
        <taxon>Eukaryota</taxon>
        <taxon>Fungi</taxon>
        <taxon>Dikarya</taxon>
        <taxon>Ascomycota</taxon>
        <taxon>Pezizomycotina</taxon>
        <taxon>Dothideomycetes</taxon>
        <taxon>Dothideomycetes incertae sedis</taxon>
        <taxon>Cryomyces</taxon>
    </lineage>
</organism>
<dbReference type="CDD" id="cd20273">
    <property type="entry name" value="Complex1_LYR_unchar"/>
    <property type="match status" value="1"/>
</dbReference>
<gene>
    <name evidence="3" type="ORF">B0A49_01300</name>
</gene>
<protein>
    <recommendedName>
        <fullName evidence="2">Complex 1 LYR protein domain-containing protein</fullName>
    </recommendedName>
</protein>
<evidence type="ECO:0000313" key="3">
    <source>
        <dbReference type="EMBL" id="TKA76895.1"/>
    </source>
</evidence>
<name>A0A4U0XPS7_9PEZI</name>
<evidence type="ECO:0000259" key="2">
    <source>
        <dbReference type="Pfam" id="PF05347"/>
    </source>
</evidence>
<keyword evidence="4" id="KW-1185">Reference proteome</keyword>
<accession>A0A4U0XPS7</accession>
<feature type="domain" description="Complex 1 LYR protein" evidence="2">
    <location>
        <begin position="10"/>
        <end position="67"/>
    </location>
</feature>
<evidence type="ECO:0000256" key="1">
    <source>
        <dbReference type="SAM" id="MobiDB-lite"/>
    </source>
</evidence>
<comment type="caution">
    <text evidence="3">The sequence shown here is derived from an EMBL/GenBank/DDBJ whole genome shotgun (WGS) entry which is preliminary data.</text>
</comment>
<reference evidence="3 4" key="1">
    <citation type="submission" date="2017-03" db="EMBL/GenBank/DDBJ databases">
        <title>Genomes of endolithic fungi from Antarctica.</title>
        <authorList>
            <person name="Coleine C."/>
            <person name="Masonjones S."/>
            <person name="Stajich J.E."/>
        </authorList>
    </citation>
    <scope>NUCLEOTIDE SEQUENCE [LARGE SCALE GENOMIC DNA]</scope>
    <source>
        <strain evidence="3 4">CCFEE 5187</strain>
    </source>
</reference>
<dbReference type="InterPro" id="IPR046896">
    <property type="entry name" value="Cup1-like_N"/>
</dbReference>
<dbReference type="STRING" id="331657.A0A4U0XPS7"/>
<dbReference type="Pfam" id="PF05347">
    <property type="entry name" value="Complex1_LYR"/>
    <property type="match status" value="1"/>
</dbReference>